<dbReference type="EMBL" id="NEVT01000006">
    <property type="protein sequence ID" value="OZI75704.1"/>
    <property type="molecule type" value="Genomic_DNA"/>
</dbReference>
<dbReference type="AlphaFoldDB" id="A0A261VNK0"/>
<organism evidence="1 2">
    <name type="scientific">Bordetella genomosp. 2</name>
    <dbReference type="NCBI Taxonomy" id="1983456"/>
    <lineage>
        <taxon>Bacteria</taxon>
        <taxon>Pseudomonadati</taxon>
        <taxon>Pseudomonadota</taxon>
        <taxon>Betaproteobacteria</taxon>
        <taxon>Burkholderiales</taxon>
        <taxon>Alcaligenaceae</taxon>
        <taxon>Bordetella</taxon>
    </lineage>
</organism>
<protein>
    <submittedName>
        <fullName evidence="1">Uncharacterized protein</fullName>
    </submittedName>
</protein>
<name>A0A261VNK0_9BORD</name>
<comment type="caution">
    <text evidence="1">The sequence shown here is derived from an EMBL/GenBank/DDBJ whole genome shotgun (WGS) entry which is preliminary data.</text>
</comment>
<proteinExistence type="predicted"/>
<keyword evidence="2" id="KW-1185">Reference proteome</keyword>
<sequence length="67" mass="6950">MSQFIEGSVDPIAADGGNVQFNGFPAMQLVYLAGQACQAVGPSSCPSATEFRLVQARPCGMTEVQVA</sequence>
<dbReference type="Proteomes" id="UP000215633">
    <property type="component" value="Unassembled WGS sequence"/>
</dbReference>
<evidence type="ECO:0000313" key="1">
    <source>
        <dbReference type="EMBL" id="OZI75704.1"/>
    </source>
</evidence>
<accession>A0A261VNK0</accession>
<evidence type="ECO:0000313" key="2">
    <source>
        <dbReference type="Proteomes" id="UP000215633"/>
    </source>
</evidence>
<reference evidence="2" key="1">
    <citation type="submission" date="2017-05" db="EMBL/GenBank/DDBJ databases">
        <title>Complete and WGS of Bordetella genogroups.</title>
        <authorList>
            <person name="Spilker T."/>
            <person name="Lipuma J."/>
        </authorList>
    </citation>
    <scope>NUCLEOTIDE SEQUENCE [LARGE SCALE GENOMIC DNA]</scope>
    <source>
        <strain evidence="2">AU8256</strain>
    </source>
</reference>
<gene>
    <name evidence="1" type="ORF">CAL24_10775</name>
</gene>